<name>M0NHN4_9EURY</name>
<organism evidence="2 3">
    <name type="scientific">Halococcus thailandensis JCM 13552</name>
    <dbReference type="NCBI Taxonomy" id="1227457"/>
    <lineage>
        <taxon>Archaea</taxon>
        <taxon>Methanobacteriati</taxon>
        <taxon>Methanobacteriota</taxon>
        <taxon>Stenosarchaea group</taxon>
        <taxon>Halobacteria</taxon>
        <taxon>Halobacteriales</taxon>
        <taxon>Halococcaceae</taxon>
        <taxon>Halococcus</taxon>
    </lineage>
</organism>
<dbReference type="Gene3D" id="3.40.50.12370">
    <property type="match status" value="1"/>
</dbReference>
<dbReference type="SUPFAM" id="SSF52402">
    <property type="entry name" value="Adenine nucleotide alpha hydrolases-like"/>
    <property type="match status" value="2"/>
</dbReference>
<evidence type="ECO:0000313" key="3">
    <source>
        <dbReference type="Proteomes" id="UP000011680"/>
    </source>
</evidence>
<dbReference type="Pfam" id="PF00582">
    <property type="entry name" value="Usp"/>
    <property type="match status" value="1"/>
</dbReference>
<dbReference type="AlphaFoldDB" id="M0NHN4"/>
<dbReference type="OrthoDB" id="43026at2157"/>
<evidence type="ECO:0000259" key="1">
    <source>
        <dbReference type="Pfam" id="PF00582"/>
    </source>
</evidence>
<reference evidence="2 3" key="1">
    <citation type="journal article" date="2014" name="PLoS Genet.">
        <title>Phylogenetically driven sequencing of extremely halophilic archaea reveals strategies for static and dynamic osmo-response.</title>
        <authorList>
            <person name="Becker E.A."/>
            <person name="Seitzer P.M."/>
            <person name="Tritt A."/>
            <person name="Larsen D."/>
            <person name="Krusor M."/>
            <person name="Yao A.I."/>
            <person name="Wu D."/>
            <person name="Madern D."/>
            <person name="Eisen J.A."/>
            <person name="Darling A.E."/>
            <person name="Facciotti M.T."/>
        </authorList>
    </citation>
    <scope>NUCLEOTIDE SEQUENCE [LARGE SCALE GENOMIC DNA]</scope>
    <source>
        <strain evidence="2 3">JCM 13552</strain>
    </source>
</reference>
<keyword evidence="3" id="KW-1185">Reference proteome</keyword>
<dbReference type="Proteomes" id="UP000011680">
    <property type="component" value="Unassembled WGS sequence"/>
</dbReference>
<comment type="caution">
    <text evidence="2">The sequence shown here is derived from an EMBL/GenBank/DDBJ whole genome shotgun (WGS) entry which is preliminary data.</text>
</comment>
<dbReference type="eggNOG" id="arCOG00009">
    <property type="taxonomic scope" value="Archaea"/>
</dbReference>
<protein>
    <recommendedName>
        <fullName evidence="1">UspA domain-containing protein</fullName>
    </recommendedName>
</protein>
<dbReference type="PATRIC" id="fig|1227457.3.peg.667"/>
<feature type="domain" description="UspA" evidence="1">
    <location>
        <begin position="203"/>
        <end position="325"/>
    </location>
</feature>
<sequence>MNDSVEYSIDIFDGDLTEETEPYLQLSTQNQFTNRYRILVPVPEQVITEDDPESIEPVLASAEALAHEHHGSVLLVGITTVSGQRSLARIKRWIDNDGRERLETEAQQTYSRAQDHVESMLETVERSRIDATAHGLLCADHRMAAAIRHTAARYHCDSVLMTQSTRSRFRWRFDQGAVETMLADVDCDVFVENPRARVDGQGHILLAAGSGPHTGLAAVAARALALKSTADIDVIHVLDPDAGGEDRTEARRVLDFISPVLADLEGVTTEIVEAKDASAEIIRRSDAYDVTILGAPTKNALRRFLFGSTPDAVGQRASGTVLVARQGGGTPSSVYYRWKQAIEQSGAVTDEQSTE</sequence>
<proteinExistence type="predicted"/>
<accession>M0NHN4</accession>
<dbReference type="InterPro" id="IPR006016">
    <property type="entry name" value="UspA"/>
</dbReference>
<dbReference type="EMBL" id="AOMF01000089">
    <property type="protein sequence ID" value="EMA56165.1"/>
    <property type="molecule type" value="Genomic_DNA"/>
</dbReference>
<gene>
    <name evidence="2" type="ORF">C451_03714</name>
</gene>
<evidence type="ECO:0000313" key="2">
    <source>
        <dbReference type="EMBL" id="EMA56165.1"/>
    </source>
</evidence>